<dbReference type="Pfam" id="PF17676">
    <property type="entry name" value="Peptidase_S66C"/>
    <property type="match status" value="1"/>
</dbReference>
<gene>
    <name evidence="5" type="ORF">N0D28_04055</name>
</gene>
<dbReference type="Gene3D" id="3.40.50.10740">
    <property type="entry name" value="Class I glutamine amidotransferase-like"/>
    <property type="match status" value="1"/>
</dbReference>
<proteinExistence type="inferred from homology"/>
<reference evidence="5" key="1">
    <citation type="submission" date="2022-09" db="EMBL/GenBank/DDBJ databases">
        <title>genome sequence of Deinococcus rubellus.</title>
        <authorList>
            <person name="Srinivasan S."/>
        </authorList>
    </citation>
    <scope>NUCLEOTIDE SEQUENCE</scope>
    <source>
        <strain evidence="5">Ant6</strain>
    </source>
</reference>
<dbReference type="RefSeq" id="WP_260561106.1">
    <property type="nucleotide sequence ID" value="NZ_BAABEC010000028.1"/>
</dbReference>
<accession>A0ABY5YJI1</accession>
<dbReference type="PANTHER" id="PTHR30237">
    <property type="entry name" value="MURAMOYLTETRAPEPTIDE CARBOXYPEPTIDASE"/>
    <property type="match status" value="1"/>
</dbReference>
<organism evidence="5 6">
    <name type="scientific">Deinococcus rubellus</name>
    <dbReference type="NCBI Taxonomy" id="1889240"/>
    <lineage>
        <taxon>Bacteria</taxon>
        <taxon>Thermotogati</taxon>
        <taxon>Deinococcota</taxon>
        <taxon>Deinococci</taxon>
        <taxon>Deinococcales</taxon>
        <taxon>Deinococcaceae</taxon>
        <taxon>Deinococcus</taxon>
    </lineage>
</organism>
<dbReference type="InterPro" id="IPR040449">
    <property type="entry name" value="Peptidase_S66_N"/>
</dbReference>
<dbReference type="InterPro" id="IPR027478">
    <property type="entry name" value="LdcA_N"/>
</dbReference>
<dbReference type="Gene3D" id="3.50.30.60">
    <property type="entry name" value="LD-carboxypeptidase A C-terminal domain-like"/>
    <property type="match status" value="1"/>
</dbReference>
<protein>
    <submittedName>
        <fullName evidence="5">LD-carboxypeptidase</fullName>
    </submittedName>
</protein>
<dbReference type="Pfam" id="PF02016">
    <property type="entry name" value="Peptidase_S66"/>
    <property type="match status" value="1"/>
</dbReference>
<feature type="domain" description="LD-carboxypeptidase C-terminal" evidence="4">
    <location>
        <begin position="209"/>
        <end position="330"/>
    </location>
</feature>
<dbReference type="EMBL" id="CP104213">
    <property type="protein sequence ID" value="UWX64846.1"/>
    <property type="molecule type" value="Genomic_DNA"/>
</dbReference>
<feature type="domain" description="LD-carboxypeptidase N-terminal" evidence="3">
    <location>
        <begin position="17"/>
        <end position="136"/>
    </location>
</feature>
<evidence type="ECO:0000313" key="6">
    <source>
        <dbReference type="Proteomes" id="UP001060261"/>
    </source>
</evidence>
<dbReference type="PANTHER" id="PTHR30237:SF4">
    <property type="entry name" value="LD-CARBOXYPEPTIDASE C-TERMINAL DOMAIN-CONTAINING PROTEIN"/>
    <property type="match status" value="1"/>
</dbReference>
<dbReference type="InterPro" id="IPR040921">
    <property type="entry name" value="Peptidase_S66C"/>
</dbReference>
<dbReference type="InterPro" id="IPR027461">
    <property type="entry name" value="Carboxypeptidase_A_C_sf"/>
</dbReference>
<evidence type="ECO:0000259" key="4">
    <source>
        <dbReference type="Pfam" id="PF17676"/>
    </source>
</evidence>
<dbReference type="Proteomes" id="UP001060261">
    <property type="component" value="Chromosome"/>
</dbReference>
<keyword evidence="6" id="KW-1185">Reference proteome</keyword>
<evidence type="ECO:0000256" key="1">
    <source>
        <dbReference type="ARBA" id="ARBA00010233"/>
    </source>
</evidence>
<dbReference type="PIRSF" id="PIRSF028757">
    <property type="entry name" value="LD-carboxypeptidase"/>
    <property type="match status" value="1"/>
</dbReference>
<name>A0ABY5YJI1_9DEIO</name>
<dbReference type="InterPro" id="IPR029062">
    <property type="entry name" value="Class_I_gatase-like"/>
</dbReference>
<dbReference type="SUPFAM" id="SSF141986">
    <property type="entry name" value="LD-carboxypeptidase A C-terminal domain-like"/>
    <property type="match status" value="1"/>
</dbReference>
<evidence type="ECO:0000259" key="3">
    <source>
        <dbReference type="Pfam" id="PF02016"/>
    </source>
</evidence>
<comment type="similarity">
    <text evidence="1">Belongs to the peptidase S66 family.</text>
</comment>
<dbReference type="InterPro" id="IPR003507">
    <property type="entry name" value="S66_fam"/>
</dbReference>
<evidence type="ECO:0000256" key="2">
    <source>
        <dbReference type="ARBA" id="ARBA00022801"/>
    </source>
</evidence>
<dbReference type="SUPFAM" id="SSF52317">
    <property type="entry name" value="Class I glutamine amidotransferase-like"/>
    <property type="match status" value="1"/>
</dbReference>
<evidence type="ECO:0000313" key="5">
    <source>
        <dbReference type="EMBL" id="UWX64846.1"/>
    </source>
</evidence>
<sequence length="349" mass="38186">MTPTFIRPPALQPGDTVAALSLSSGFVTEVMHRYEAGIRQIGAAFGWQIVPAPNALRGEEYLSQNPQARADDLHWALENPDIAGILSIIGGDDSVRLLPYLNLELIRRHPKVFLGFSDATVTLMQFLRAGVCSFHGPALLTDLAEHGGIRPEVARGVRQAVMSAQPFTFQAAPAWTEQRLEWLPELQETPRDFAPSEGWTWLQGQQPTEGHLIGGCLEVLDMLNGSPGWPEPDLWRGAVLVLETSEDVPPPHQVGYWLRNFAAQGILQTAAGLVLARPRSYPPEMVQGLYGWVRKVLREAGREDLPVLANVDFGHTSPQLTLPLGARARLDPLAGTFAVLEGGVKQPLD</sequence>
<keyword evidence="2" id="KW-0378">Hydrolase</keyword>
<dbReference type="CDD" id="cd07062">
    <property type="entry name" value="Peptidase_S66_mccF_like"/>
    <property type="match status" value="1"/>
</dbReference>